<evidence type="ECO:0000313" key="2">
    <source>
        <dbReference type="Proteomes" id="UP001465976"/>
    </source>
</evidence>
<accession>A0ABR3EX40</accession>
<proteinExistence type="predicted"/>
<name>A0ABR3EX40_9AGAR</name>
<reference evidence="1 2" key="1">
    <citation type="submission" date="2024-02" db="EMBL/GenBank/DDBJ databases">
        <title>A draft genome for the cacao thread blight pathogen Marasmius crinis-equi.</title>
        <authorList>
            <person name="Cohen S.P."/>
            <person name="Baruah I.K."/>
            <person name="Amoako-Attah I."/>
            <person name="Bukari Y."/>
            <person name="Meinhardt L.W."/>
            <person name="Bailey B.A."/>
        </authorList>
    </citation>
    <scope>NUCLEOTIDE SEQUENCE [LARGE SCALE GENOMIC DNA]</scope>
    <source>
        <strain evidence="1 2">GH-76</strain>
    </source>
</reference>
<dbReference type="EMBL" id="JBAHYK010001573">
    <property type="protein sequence ID" value="KAL0567495.1"/>
    <property type="molecule type" value="Genomic_DNA"/>
</dbReference>
<organism evidence="1 2">
    <name type="scientific">Marasmius crinis-equi</name>
    <dbReference type="NCBI Taxonomy" id="585013"/>
    <lineage>
        <taxon>Eukaryota</taxon>
        <taxon>Fungi</taxon>
        <taxon>Dikarya</taxon>
        <taxon>Basidiomycota</taxon>
        <taxon>Agaricomycotina</taxon>
        <taxon>Agaricomycetes</taxon>
        <taxon>Agaricomycetidae</taxon>
        <taxon>Agaricales</taxon>
        <taxon>Marasmiineae</taxon>
        <taxon>Marasmiaceae</taxon>
        <taxon>Marasmius</taxon>
    </lineage>
</organism>
<protein>
    <recommendedName>
        <fullName evidence="3">SET domain-containing protein</fullName>
    </recommendedName>
</protein>
<evidence type="ECO:0008006" key="3">
    <source>
        <dbReference type="Google" id="ProtNLM"/>
    </source>
</evidence>
<dbReference type="Proteomes" id="UP001465976">
    <property type="component" value="Unassembled WGS sequence"/>
</dbReference>
<sequence length="180" mass="20489">MVSISYASVFKDASRLNHSCRPNVGRILNPKTFGLEVCTACPVKKGDEPFIHYHDIEPIAAERPEELALWIPVPIPDLLRRMFYVKPSPERPRKRLVVWLIAMGPPSPESGRDVVQPYLGQLRLLEEEGLKMSVWYGTTLSALEMVCCMMGNADEAFECEYSTLALSRLWTEILIKHLRC</sequence>
<keyword evidence="2" id="KW-1185">Reference proteome</keyword>
<dbReference type="InterPro" id="IPR046341">
    <property type="entry name" value="SET_dom_sf"/>
</dbReference>
<comment type="caution">
    <text evidence="1">The sequence shown here is derived from an EMBL/GenBank/DDBJ whole genome shotgun (WGS) entry which is preliminary data.</text>
</comment>
<dbReference type="Gene3D" id="2.170.270.10">
    <property type="entry name" value="SET domain"/>
    <property type="match status" value="1"/>
</dbReference>
<evidence type="ECO:0000313" key="1">
    <source>
        <dbReference type="EMBL" id="KAL0567495.1"/>
    </source>
</evidence>
<gene>
    <name evidence="1" type="ORF">V5O48_014499</name>
</gene>
<dbReference type="SUPFAM" id="SSF82199">
    <property type="entry name" value="SET domain"/>
    <property type="match status" value="1"/>
</dbReference>